<dbReference type="EMBL" id="ACJW02000008">
    <property type="protein sequence ID" value="EEP66636.1"/>
    <property type="molecule type" value="Genomic_DNA"/>
</dbReference>
<protein>
    <submittedName>
        <fullName evidence="2">NAD dependent epimerase/dehydratase family protein</fullName>
    </submittedName>
</protein>
<proteinExistence type="predicted"/>
<dbReference type="RefSeq" id="WP_003798756.1">
    <property type="nucleotide sequence ID" value="NZ_GG665874.1"/>
</dbReference>
<dbReference type="InterPro" id="IPR001509">
    <property type="entry name" value="Epimerase_deHydtase"/>
</dbReference>
<feature type="domain" description="NAD-dependent epimerase/dehydratase" evidence="1">
    <location>
        <begin position="5"/>
        <end position="128"/>
    </location>
</feature>
<sequence length="184" mass="19705">MLKELDEIRPDVVFHELTDLPDGLAADQMEAALVRNARIRDEGTRNLVRAAKAAGVKKIIAQSIAFVYAPDAPQPVTEDAPLLDFAEPAYGETARAVHSLEQQITTDPAFIGVVLRYGCLYGAGTGFDAPVDFAPPVHAEAAAHAAVLALQCEQSGIYNAADDDARLSSEKAKRELGFDAGFRL</sequence>
<gene>
    <name evidence="2" type="ORF">GCWU000324_03037</name>
</gene>
<evidence type="ECO:0000259" key="1">
    <source>
        <dbReference type="Pfam" id="PF01370"/>
    </source>
</evidence>
<organism evidence="2 3">
    <name type="scientific">Kingella oralis ATCC 51147</name>
    <dbReference type="NCBI Taxonomy" id="629741"/>
    <lineage>
        <taxon>Bacteria</taxon>
        <taxon>Pseudomonadati</taxon>
        <taxon>Pseudomonadota</taxon>
        <taxon>Betaproteobacteria</taxon>
        <taxon>Neisseriales</taxon>
        <taxon>Neisseriaceae</taxon>
        <taxon>Kingella</taxon>
    </lineage>
</organism>
<dbReference type="AlphaFoldDB" id="C4GMV1"/>
<dbReference type="InterPro" id="IPR036291">
    <property type="entry name" value="NAD(P)-bd_dom_sf"/>
</dbReference>
<reference evidence="2" key="1">
    <citation type="submission" date="2009-04" db="EMBL/GenBank/DDBJ databases">
        <authorList>
            <person name="Weinstock G."/>
            <person name="Sodergren E."/>
            <person name="Clifton S."/>
            <person name="Fulton L."/>
            <person name="Fulton B."/>
            <person name="Courtney L."/>
            <person name="Fronick C."/>
            <person name="Harrison M."/>
            <person name="Strong C."/>
            <person name="Farmer C."/>
            <person name="Delahaunty K."/>
            <person name="Markovic C."/>
            <person name="Hall O."/>
            <person name="Minx P."/>
            <person name="Tomlinson C."/>
            <person name="Mitreva M."/>
            <person name="Nelson J."/>
            <person name="Hou S."/>
            <person name="Wollam A."/>
            <person name="Pepin K.H."/>
            <person name="Johnson M."/>
            <person name="Bhonagiri V."/>
            <person name="Nash W.E."/>
            <person name="Warren W."/>
            <person name="Chinwalla A."/>
            <person name="Mardis E.R."/>
            <person name="Wilson R.K."/>
        </authorList>
    </citation>
    <scope>NUCLEOTIDE SEQUENCE [LARGE SCALE GENOMIC DNA]</scope>
    <source>
        <strain evidence="2">ATCC 51147</strain>
    </source>
</reference>
<dbReference type="HOGENOM" id="CLU_007383_12_4_4"/>
<dbReference type="STRING" id="629741.GCWU000324_03037"/>
<name>C4GMV1_9NEIS</name>
<dbReference type="SUPFAM" id="SSF51735">
    <property type="entry name" value="NAD(P)-binding Rossmann-fold domains"/>
    <property type="match status" value="1"/>
</dbReference>
<evidence type="ECO:0000313" key="2">
    <source>
        <dbReference type="EMBL" id="EEP66636.1"/>
    </source>
</evidence>
<dbReference type="GeneID" id="84907516"/>
<dbReference type="Pfam" id="PF01370">
    <property type="entry name" value="Epimerase"/>
    <property type="match status" value="1"/>
</dbReference>
<comment type="caution">
    <text evidence="2">The sequence shown here is derived from an EMBL/GenBank/DDBJ whole genome shotgun (WGS) entry which is preliminary data.</text>
</comment>
<keyword evidence="3" id="KW-1185">Reference proteome</keyword>
<accession>C4GMV1</accession>
<dbReference type="Gene3D" id="3.40.50.720">
    <property type="entry name" value="NAD(P)-binding Rossmann-like Domain"/>
    <property type="match status" value="1"/>
</dbReference>
<dbReference type="Proteomes" id="UP000003009">
    <property type="component" value="Unassembled WGS sequence"/>
</dbReference>
<evidence type="ECO:0000313" key="3">
    <source>
        <dbReference type="Proteomes" id="UP000003009"/>
    </source>
</evidence>